<dbReference type="InterPro" id="IPR015943">
    <property type="entry name" value="WD40/YVTN_repeat-like_dom_sf"/>
</dbReference>
<evidence type="ECO:0000313" key="3">
    <source>
        <dbReference type="Proteomes" id="UP000536509"/>
    </source>
</evidence>
<keyword evidence="1" id="KW-0732">Signal</keyword>
<reference evidence="2 3" key="1">
    <citation type="submission" date="2020-05" db="EMBL/GenBank/DDBJ databases">
        <title>Draft genome of Flavobacterium sp. IMCC34852.</title>
        <authorList>
            <person name="Song J."/>
            <person name="Cho J.-C."/>
        </authorList>
    </citation>
    <scope>NUCLEOTIDE SEQUENCE [LARGE SCALE GENOMIC DNA]</scope>
    <source>
        <strain evidence="2 3">IMCC34852</strain>
    </source>
</reference>
<dbReference type="SUPFAM" id="SSF63829">
    <property type="entry name" value="Calcium-dependent phosphotriesterase"/>
    <property type="match status" value="1"/>
</dbReference>
<evidence type="ECO:0008006" key="4">
    <source>
        <dbReference type="Google" id="ProtNLM"/>
    </source>
</evidence>
<protein>
    <recommendedName>
        <fullName evidence="4">Diguanylate cyclase</fullName>
    </recommendedName>
</protein>
<dbReference type="InterPro" id="IPR011110">
    <property type="entry name" value="Reg_prop"/>
</dbReference>
<gene>
    <name evidence="2" type="ORF">HKT18_09075</name>
</gene>
<name>A0A7Y3VZ47_9FLAO</name>
<dbReference type="Pfam" id="PF07494">
    <property type="entry name" value="Reg_prop"/>
    <property type="match status" value="2"/>
</dbReference>
<dbReference type="AlphaFoldDB" id="A0A7Y3VZ47"/>
<sequence length="362" mass="42022">MNKIKTTLRYLSLISFFATFTSCNGQNKAIQPEEKKIEIGVTVAQVDQTIWAIYQDKQSNYWFGSKENGVFYYDGQHVKHFTTKEGLVSNAIRGFQEDSEGHIYIETERGVSQFDGQTFKTLPIANPDSPSNDWVLEPADLWFRIGSTNNGVYRFDGTFLHLLKFPKSPEEEAFYRKYPNTGIRPYGLYTIYKDRKGLMWFGTASLGVCRYDGKTLSWHYEEQLQTTPNGGDFGTRAIFEDKEGMFWINNTRFRYNLKPNSTINTDFQKEDGIGYLDEKNKKAFPFFLSITEDNEGNLWMATYEEGVWKYDGKELIHYPIQEDKTTVLLFTIYKDNKGVLWLGSHNAGVYQFNGHSFEKFLK</sequence>
<dbReference type="Gene3D" id="2.130.10.10">
    <property type="entry name" value="YVTN repeat-like/Quinoprotein amine dehydrogenase"/>
    <property type="match status" value="3"/>
</dbReference>
<organism evidence="2 3">
    <name type="scientific">Flavobacterium rivulicola</name>
    <dbReference type="NCBI Taxonomy" id="2732161"/>
    <lineage>
        <taxon>Bacteria</taxon>
        <taxon>Pseudomonadati</taxon>
        <taxon>Bacteroidota</taxon>
        <taxon>Flavobacteriia</taxon>
        <taxon>Flavobacteriales</taxon>
        <taxon>Flavobacteriaceae</taxon>
        <taxon>Flavobacterium</taxon>
    </lineage>
</organism>
<feature type="signal peptide" evidence="1">
    <location>
        <begin position="1"/>
        <end position="25"/>
    </location>
</feature>
<proteinExistence type="predicted"/>
<keyword evidence="3" id="KW-1185">Reference proteome</keyword>
<comment type="caution">
    <text evidence="2">The sequence shown here is derived from an EMBL/GenBank/DDBJ whole genome shotgun (WGS) entry which is preliminary data.</text>
</comment>
<evidence type="ECO:0000256" key="1">
    <source>
        <dbReference type="SAM" id="SignalP"/>
    </source>
</evidence>
<dbReference type="PROSITE" id="PS51257">
    <property type="entry name" value="PROKAR_LIPOPROTEIN"/>
    <property type="match status" value="1"/>
</dbReference>
<dbReference type="Proteomes" id="UP000536509">
    <property type="component" value="Unassembled WGS sequence"/>
</dbReference>
<dbReference type="RefSeq" id="WP_171222540.1">
    <property type="nucleotide sequence ID" value="NZ_CP121446.1"/>
</dbReference>
<feature type="chain" id="PRO_5030883953" description="Diguanylate cyclase" evidence="1">
    <location>
        <begin position="26"/>
        <end position="362"/>
    </location>
</feature>
<accession>A0A7Y3VZ47</accession>
<dbReference type="EMBL" id="JABEVX010000004">
    <property type="protein sequence ID" value="NNT72364.1"/>
    <property type="molecule type" value="Genomic_DNA"/>
</dbReference>
<evidence type="ECO:0000313" key="2">
    <source>
        <dbReference type="EMBL" id="NNT72364.1"/>
    </source>
</evidence>